<dbReference type="AlphaFoldDB" id="A0A418M2N3"/>
<dbReference type="OrthoDB" id="9765957at2"/>
<keyword evidence="1" id="KW-0732">Signal</keyword>
<evidence type="ECO:0000313" key="2">
    <source>
        <dbReference type="EMBL" id="RIV19954.1"/>
    </source>
</evidence>
<dbReference type="RefSeq" id="WP_119670239.1">
    <property type="nucleotide sequence ID" value="NZ_QXED01000007.1"/>
</dbReference>
<name>A0A418M2N3_9BACT</name>
<accession>A0A418M2N3</accession>
<feature type="chain" id="PRO_5019094246" evidence="1">
    <location>
        <begin position="27"/>
        <end position="432"/>
    </location>
</feature>
<dbReference type="EMBL" id="QXED01000007">
    <property type="protein sequence ID" value="RIV19954.1"/>
    <property type="molecule type" value="Genomic_DNA"/>
</dbReference>
<gene>
    <name evidence="2" type="ORF">DYU11_23855</name>
</gene>
<protein>
    <submittedName>
        <fullName evidence="2">Uncharacterized protein</fullName>
    </submittedName>
</protein>
<sequence length="432" mass="45281">MTKYFTHLLLAVCLAGFLFIPNQVLAQWSTQNGNVYLNPPTKVGIGLSNPNRNLDIHSTSDTYLRVSSLGGASLSSLTAGIELRRTVANGSSAATWSIVNEGTFRIRHNSDLMFAMTPDMARLGINTENPVVFTIYGKNVTKSGNYVADGALRLHSRVGDNIHMLALDGNQIESSDPLYINNDLEQNVHLANGGGKVKVGTTDNEARFSVASESDMQLKLINPGSGGAAWRIGVANSTWSAGAGKLVFSRTASSDDATMVITPAGNVGIGLTTPSKTLQVNGTTSTKVLEITGGADLAEHFNVETNETLLPGTVVSIDPTKPGQLRVARQAYDKTVAGIVSGAGDVQPGMLMGQVGTLASGQHPVALTGRVYCRVDAQYGAIRPGDLLTTSPTTGHAMKATDSEKAQGAILGKAMTTLETGTGLVLVLVSLQ</sequence>
<evidence type="ECO:0000256" key="1">
    <source>
        <dbReference type="SAM" id="SignalP"/>
    </source>
</evidence>
<feature type="signal peptide" evidence="1">
    <location>
        <begin position="1"/>
        <end position="26"/>
    </location>
</feature>
<proteinExistence type="predicted"/>
<reference evidence="2 3" key="1">
    <citation type="submission" date="2018-08" db="EMBL/GenBank/DDBJ databases">
        <title>Fibrisoma montanum sp. nov., isolated from Danxia mountain soil.</title>
        <authorList>
            <person name="Huang Y."/>
        </authorList>
    </citation>
    <scope>NUCLEOTIDE SEQUENCE [LARGE SCALE GENOMIC DNA]</scope>
    <source>
        <strain evidence="2 3">HYT19</strain>
    </source>
</reference>
<comment type="caution">
    <text evidence="2">The sequence shown here is derived from an EMBL/GenBank/DDBJ whole genome shotgun (WGS) entry which is preliminary data.</text>
</comment>
<organism evidence="2 3">
    <name type="scientific">Fibrisoma montanum</name>
    <dbReference type="NCBI Taxonomy" id="2305895"/>
    <lineage>
        <taxon>Bacteria</taxon>
        <taxon>Pseudomonadati</taxon>
        <taxon>Bacteroidota</taxon>
        <taxon>Cytophagia</taxon>
        <taxon>Cytophagales</taxon>
        <taxon>Spirosomataceae</taxon>
        <taxon>Fibrisoma</taxon>
    </lineage>
</organism>
<dbReference type="Proteomes" id="UP000283523">
    <property type="component" value="Unassembled WGS sequence"/>
</dbReference>
<evidence type="ECO:0000313" key="3">
    <source>
        <dbReference type="Proteomes" id="UP000283523"/>
    </source>
</evidence>
<keyword evidence="3" id="KW-1185">Reference proteome</keyword>